<dbReference type="Proteomes" id="UP001341840">
    <property type="component" value="Unassembled WGS sequence"/>
</dbReference>
<evidence type="ECO:0000313" key="1">
    <source>
        <dbReference type="EMBL" id="MED6137775.1"/>
    </source>
</evidence>
<name>A0ABU6SN81_9FABA</name>
<sequence>MFRNAFDSLGFKNNNLKTHQPRVMGLDDNFIKPDGSIDLQMTIGKIIMAEFLVLQDSTAYNVILGRKTVNDLGVLF</sequence>
<reference evidence="1 2" key="1">
    <citation type="journal article" date="2023" name="Plants (Basel)">
        <title>Bridging the Gap: Combining Genomics and Transcriptomics Approaches to Understand Stylosanthes scabra, an Orphan Legume from the Brazilian Caatinga.</title>
        <authorList>
            <person name="Ferreira-Neto J.R.C."/>
            <person name="da Silva M.D."/>
            <person name="Binneck E."/>
            <person name="de Melo N.F."/>
            <person name="da Silva R.H."/>
            <person name="de Melo A.L.T.M."/>
            <person name="Pandolfi V."/>
            <person name="Bustamante F.O."/>
            <person name="Brasileiro-Vidal A.C."/>
            <person name="Benko-Iseppon A.M."/>
        </authorList>
    </citation>
    <scope>NUCLEOTIDE SEQUENCE [LARGE SCALE GENOMIC DNA]</scope>
    <source>
        <tissue evidence="1">Leaves</tissue>
    </source>
</reference>
<dbReference type="EMBL" id="JASCZI010061139">
    <property type="protein sequence ID" value="MED6137775.1"/>
    <property type="molecule type" value="Genomic_DNA"/>
</dbReference>
<organism evidence="1 2">
    <name type="scientific">Stylosanthes scabra</name>
    <dbReference type="NCBI Taxonomy" id="79078"/>
    <lineage>
        <taxon>Eukaryota</taxon>
        <taxon>Viridiplantae</taxon>
        <taxon>Streptophyta</taxon>
        <taxon>Embryophyta</taxon>
        <taxon>Tracheophyta</taxon>
        <taxon>Spermatophyta</taxon>
        <taxon>Magnoliopsida</taxon>
        <taxon>eudicotyledons</taxon>
        <taxon>Gunneridae</taxon>
        <taxon>Pentapetalae</taxon>
        <taxon>rosids</taxon>
        <taxon>fabids</taxon>
        <taxon>Fabales</taxon>
        <taxon>Fabaceae</taxon>
        <taxon>Papilionoideae</taxon>
        <taxon>50 kb inversion clade</taxon>
        <taxon>dalbergioids sensu lato</taxon>
        <taxon>Dalbergieae</taxon>
        <taxon>Pterocarpus clade</taxon>
        <taxon>Stylosanthes</taxon>
    </lineage>
</organism>
<comment type="caution">
    <text evidence="1">The sequence shown here is derived from an EMBL/GenBank/DDBJ whole genome shotgun (WGS) entry which is preliminary data.</text>
</comment>
<protein>
    <submittedName>
        <fullName evidence="1">Uncharacterized protein</fullName>
    </submittedName>
</protein>
<accession>A0ABU6SN81</accession>
<proteinExistence type="predicted"/>
<keyword evidence="2" id="KW-1185">Reference proteome</keyword>
<gene>
    <name evidence="1" type="ORF">PIB30_068119</name>
</gene>
<evidence type="ECO:0000313" key="2">
    <source>
        <dbReference type="Proteomes" id="UP001341840"/>
    </source>
</evidence>